<protein>
    <submittedName>
        <fullName evidence="1">Uncharacterized protein</fullName>
    </submittedName>
</protein>
<dbReference type="STRING" id="1702221.AALO17_23090"/>
<evidence type="ECO:0000313" key="2">
    <source>
        <dbReference type="Proteomes" id="UP000069771"/>
    </source>
</evidence>
<accession>A0A140DXR6</accession>
<dbReference type="AlphaFoldDB" id="A0A140DXR6"/>
<dbReference type="KEGG" id="fro:AALO17_23090"/>
<reference evidence="1 2" key="1">
    <citation type="journal article" date="2016" name="Gut Pathog.">
        <title>Whole genome sequencing of "Faecalibaculum rodentium" ALO17, isolated from C57BL/6J laboratory mouse feces.</title>
        <authorList>
            <person name="Lim S."/>
            <person name="Chang D.H."/>
            <person name="Ahn S."/>
            <person name="Kim B.C."/>
        </authorList>
    </citation>
    <scope>NUCLEOTIDE SEQUENCE [LARGE SCALE GENOMIC DNA]</scope>
    <source>
        <strain evidence="1 2">Alo17</strain>
    </source>
</reference>
<name>A0A140DXR6_9FIRM</name>
<proteinExistence type="predicted"/>
<keyword evidence="2" id="KW-1185">Reference proteome</keyword>
<evidence type="ECO:0000313" key="1">
    <source>
        <dbReference type="EMBL" id="AMK55443.1"/>
    </source>
</evidence>
<dbReference type="EMBL" id="CP011391">
    <property type="protein sequence ID" value="AMK55443.1"/>
    <property type="molecule type" value="Genomic_DNA"/>
</dbReference>
<sequence length="49" mass="5991">MERVQAFREKIACFREIYREKSHENLRIHRKTGCFGKKKRRILCSEGNH</sequence>
<organism evidence="1 2">
    <name type="scientific">Faecalibaculum rodentium</name>
    <dbReference type="NCBI Taxonomy" id="1702221"/>
    <lineage>
        <taxon>Bacteria</taxon>
        <taxon>Bacillati</taxon>
        <taxon>Bacillota</taxon>
        <taxon>Erysipelotrichia</taxon>
        <taxon>Erysipelotrichales</taxon>
        <taxon>Erysipelotrichaceae</taxon>
        <taxon>Faecalibaculum</taxon>
    </lineage>
</organism>
<dbReference type="Proteomes" id="UP000069771">
    <property type="component" value="Chromosome"/>
</dbReference>
<gene>
    <name evidence="1" type="ORF">AALO17_23090</name>
</gene>